<accession>A0A8K0UJY3</accession>
<dbReference type="OrthoDB" id="3263613at2759"/>
<proteinExistence type="predicted"/>
<comment type="caution">
    <text evidence="2">The sequence shown here is derived from an EMBL/GenBank/DDBJ whole genome shotgun (WGS) entry which is preliminary data.</text>
</comment>
<dbReference type="EMBL" id="JAEVFJ010000023">
    <property type="protein sequence ID" value="KAH8096705.1"/>
    <property type="molecule type" value="Genomic_DNA"/>
</dbReference>
<feature type="compositionally biased region" description="Polar residues" evidence="1">
    <location>
        <begin position="1"/>
        <end position="10"/>
    </location>
</feature>
<gene>
    <name evidence="2" type="ORF">BXZ70DRAFT_1009700</name>
</gene>
<name>A0A8K0UJY3_9AGAR</name>
<evidence type="ECO:0000313" key="2">
    <source>
        <dbReference type="EMBL" id="KAH8096705.1"/>
    </source>
</evidence>
<sequence>MSIPSTSNPNAPHYPTLSPHKMRFCTSCGRPTRGHPRGRCPRPEEAMFAPDPHRVPVPSSPRKPKVHLHPGAQAQVQLHTPEDDQKERRRRRSSIVPTPLADIAHLPSLTPSAMETVQRLEQPGMMDDQRLSDGDRRRANVLRWLSNVVGPEGAQGPLMMVNSNGTRHRSEVAKAGNGERAYATLESKETMTRKVQEAESRGMYARSLWLPMLKEGDVRTGWLVVGRDKGNVDELFEKLMRSDII</sequence>
<evidence type="ECO:0000313" key="3">
    <source>
        <dbReference type="Proteomes" id="UP000813824"/>
    </source>
</evidence>
<reference evidence="2" key="1">
    <citation type="journal article" date="2021" name="New Phytol.">
        <title>Evolutionary innovations through gain and loss of genes in the ectomycorrhizal Boletales.</title>
        <authorList>
            <person name="Wu G."/>
            <person name="Miyauchi S."/>
            <person name="Morin E."/>
            <person name="Kuo A."/>
            <person name="Drula E."/>
            <person name="Varga T."/>
            <person name="Kohler A."/>
            <person name="Feng B."/>
            <person name="Cao Y."/>
            <person name="Lipzen A."/>
            <person name="Daum C."/>
            <person name="Hundley H."/>
            <person name="Pangilinan J."/>
            <person name="Johnson J."/>
            <person name="Barry K."/>
            <person name="LaButti K."/>
            <person name="Ng V."/>
            <person name="Ahrendt S."/>
            <person name="Min B."/>
            <person name="Choi I.G."/>
            <person name="Park H."/>
            <person name="Plett J.M."/>
            <person name="Magnuson J."/>
            <person name="Spatafora J.W."/>
            <person name="Nagy L.G."/>
            <person name="Henrissat B."/>
            <person name="Grigoriev I.V."/>
            <person name="Yang Z.L."/>
            <person name="Xu J."/>
            <person name="Martin F.M."/>
        </authorList>
    </citation>
    <scope>NUCLEOTIDE SEQUENCE</scope>
    <source>
        <strain evidence="2">KKN 215</strain>
    </source>
</reference>
<evidence type="ECO:0000256" key="1">
    <source>
        <dbReference type="SAM" id="MobiDB-lite"/>
    </source>
</evidence>
<protein>
    <submittedName>
        <fullName evidence="2">Uncharacterized protein</fullName>
    </submittedName>
</protein>
<keyword evidence="3" id="KW-1185">Reference proteome</keyword>
<feature type="region of interest" description="Disordered" evidence="1">
    <location>
        <begin position="1"/>
        <end position="97"/>
    </location>
</feature>
<organism evidence="2 3">
    <name type="scientific">Cristinia sonorae</name>
    <dbReference type="NCBI Taxonomy" id="1940300"/>
    <lineage>
        <taxon>Eukaryota</taxon>
        <taxon>Fungi</taxon>
        <taxon>Dikarya</taxon>
        <taxon>Basidiomycota</taxon>
        <taxon>Agaricomycotina</taxon>
        <taxon>Agaricomycetes</taxon>
        <taxon>Agaricomycetidae</taxon>
        <taxon>Agaricales</taxon>
        <taxon>Pleurotineae</taxon>
        <taxon>Stephanosporaceae</taxon>
        <taxon>Cristinia</taxon>
    </lineage>
</organism>
<dbReference type="Proteomes" id="UP000813824">
    <property type="component" value="Unassembled WGS sequence"/>
</dbReference>
<dbReference type="AlphaFoldDB" id="A0A8K0UJY3"/>